<dbReference type="PANTHER" id="PTHR39159">
    <property type="match status" value="1"/>
</dbReference>
<organism evidence="3 4">
    <name type="scientific">Longispora fulva</name>
    <dbReference type="NCBI Taxonomy" id="619741"/>
    <lineage>
        <taxon>Bacteria</taxon>
        <taxon>Bacillati</taxon>
        <taxon>Actinomycetota</taxon>
        <taxon>Actinomycetes</taxon>
        <taxon>Micromonosporales</taxon>
        <taxon>Micromonosporaceae</taxon>
        <taxon>Longispora</taxon>
    </lineage>
</organism>
<accession>A0A8J7KZI3</accession>
<reference evidence="3" key="1">
    <citation type="submission" date="2020-11" db="EMBL/GenBank/DDBJ databases">
        <title>Sequencing the genomes of 1000 actinobacteria strains.</title>
        <authorList>
            <person name="Klenk H.-P."/>
        </authorList>
    </citation>
    <scope>NUCLEOTIDE SEQUENCE</scope>
    <source>
        <strain evidence="3">DSM 45356</strain>
    </source>
</reference>
<gene>
    <name evidence="3" type="ORF">IW245_007286</name>
</gene>
<dbReference type="Pfam" id="PF04167">
    <property type="entry name" value="DUF402"/>
    <property type="match status" value="1"/>
</dbReference>
<dbReference type="InterPro" id="IPR007295">
    <property type="entry name" value="DUF402"/>
</dbReference>
<dbReference type="InterPro" id="IPR050212">
    <property type="entry name" value="Ntdp-like"/>
</dbReference>
<evidence type="ECO:0000256" key="1">
    <source>
        <dbReference type="ARBA" id="ARBA00022801"/>
    </source>
</evidence>
<proteinExistence type="predicted"/>
<evidence type="ECO:0000313" key="4">
    <source>
        <dbReference type="Proteomes" id="UP000622552"/>
    </source>
</evidence>
<dbReference type="PANTHER" id="PTHR39159:SF1">
    <property type="entry name" value="UPF0374 PROTEIN YGAC"/>
    <property type="match status" value="1"/>
</dbReference>
<dbReference type="InterPro" id="IPR035930">
    <property type="entry name" value="FomD-like_sf"/>
</dbReference>
<dbReference type="SUPFAM" id="SSF159234">
    <property type="entry name" value="FomD-like"/>
    <property type="match status" value="1"/>
</dbReference>
<sequence length="180" mass="20421">MPTEINLYFGSALCQILPVRPVLDDERGPLVALAGGTPVKRTRTERSLRDIPRDEWPEGGFPLEDDVWFGNGVLIFQPHGANHAVWWFFEADGAFAGWYVNLETRSPDGSQVVDQELDIWVEPDRTWSWKDEESFAAKTGDPRFWSAEEAAEIRAEGNRVVKLIEAGEFPFDGTWTDLRP</sequence>
<dbReference type="EMBL" id="JADOUF010000001">
    <property type="protein sequence ID" value="MBG6141092.1"/>
    <property type="molecule type" value="Genomic_DNA"/>
</dbReference>
<dbReference type="GO" id="GO:0016787">
    <property type="term" value="F:hydrolase activity"/>
    <property type="evidence" value="ECO:0007669"/>
    <property type="project" value="UniProtKB-KW"/>
</dbReference>
<evidence type="ECO:0000259" key="2">
    <source>
        <dbReference type="Pfam" id="PF04167"/>
    </source>
</evidence>
<evidence type="ECO:0000313" key="3">
    <source>
        <dbReference type="EMBL" id="MBG6141092.1"/>
    </source>
</evidence>
<comment type="caution">
    <text evidence="3">The sequence shown here is derived from an EMBL/GenBank/DDBJ whole genome shotgun (WGS) entry which is preliminary data.</text>
</comment>
<keyword evidence="1" id="KW-0378">Hydrolase</keyword>
<keyword evidence="4" id="KW-1185">Reference proteome</keyword>
<dbReference type="RefSeq" id="WP_197007568.1">
    <property type="nucleotide sequence ID" value="NZ_BONS01000018.1"/>
</dbReference>
<dbReference type="AlphaFoldDB" id="A0A8J7KZI3"/>
<name>A0A8J7KZI3_9ACTN</name>
<protein>
    <recommendedName>
        <fullName evidence="2">DUF402 domain-containing protein</fullName>
    </recommendedName>
</protein>
<feature type="domain" description="DUF402" evidence="2">
    <location>
        <begin position="37"/>
        <end position="169"/>
    </location>
</feature>
<dbReference type="Proteomes" id="UP000622552">
    <property type="component" value="Unassembled WGS sequence"/>
</dbReference>
<dbReference type="Gene3D" id="2.40.380.10">
    <property type="entry name" value="FomD-like"/>
    <property type="match status" value="1"/>
</dbReference>